<organism evidence="2 3">
    <name type="scientific">Salinigranum rubrum</name>
    <dbReference type="NCBI Taxonomy" id="755307"/>
    <lineage>
        <taxon>Archaea</taxon>
        <taxon>Methanobacteriati</taxon>
        <taxon>Methanobacteriota</taxon>
        <taxon>Stenosarchaea group</taxon>
        <taxon>Halobacteria</taxon>
        <taxon>Halobacteriales</taxon>
        <taxon>Haloferacaceae</taxon>
        <taxon>Salinigranum</taxon>
    </lineage>
</organism>
<feature type="transmembrane region" description="Helical" evidence="1">
    <location>
        <begin position="54"/>
        <end position="72"/>
    </location>
</feature>
<keyword evidence="1" id="KW-0472">Membrane</keyword>
<gene>
    <name evidence="2" type="ORF">C2R22_16820</name>
</gene>
<evidence type="ECO:0008006" key="4">
    <source>
        <dbReference type="Google" id="ProtNLM"/>
    </source>
</evidence>
<keyword evidence="1" id="KW-0812">Transmembrane</keyword>
<sequence length="287" mass="30707">MSPAVNYVRHPTRASSFNLTVARFLLGGYLVWTLLSFPWVVVSAWPIRHRSTHWTAVEPLLVAHLGLVLFSLSPNGGVKSLFVASVLLVGFGLYAGERARPGPVDRRARFGHAAGDDDGLSSLEPTPVPMHALRFALVVVAILYFGAGVDKAVHGPLLAWVAPRSLGSYLLLADVAFRPAHPLTAPLRALLLGAPLVLAAIAVATIALELGLLVADVGRLPVWPFVFGLFGMHVGIVVVMGPFFLDQPVFLSLFVAWDDAAGWLLSVLPSPLVRRIQATSELLGDLA</sequence>
<name>A0A2I8VME9_9EURY</name>
<reference evidence="2 3" key="1">
    <citation type="submission" date="2018-01" db="EMBL/GenBank/DDBJ databases">
        <title>Complete genome sequence of Salinigranum rubrum GX10T, an extremely halophilic archaeon isolated from a marine solar saltern.</title>
        <authorList>
            <person name="Han S."/>
        </authorList>
    </citation>
    <scope>NUCLEOTIDE SEQUENCE [LARGE SCALE GENOMIC DNA]</scope>
    <source>
        <strain evidence="2 3">GX10</strain>
    </source>
</reference>
<dbReference type="RefSeq" id="WP_103426792.1">
    <property type="nucleotide sequence ID" value="NZ_CP026309.1"/>
</dbReference>
<proteinExistence type="predicted"/>
<feature type="transmembrane region" description="Helical" evidence="1">
    <location>
        <begin position="221"/>
        <end position="245"/>
    </location>
</feature>
<protein>
    <recommendedName>
        <fullName evidence="4">HTTM domain-containing protein</fullName>
    </recommendedName>
</protein>
<accession>A0A2I8VME9</accession>
<evidence type="ECO:0000313" key="3">
    <source>
        <dbReference type="Proteomes" id="UP000236584"/>
    </source>
</evidence>
<dbReference type="Proteomes" id="UP000236584">
    <property type="component" value="Chromosome"/>
</dbReference>
<dbReference type="GeneID" id="35593790"/>
<feature type="transmembrane region" description="Helical" evidence="1">
    <location>
        <begin position="20"/>
        <end position="42"/>
    </location>
</feature>
<feature type="transmembrane region" description="Helical" evidence="1">
    <location>
        <begin position="78"/>
        <end position="96"/>
    </location>
</feature>
<evidence type="ECO:0000256" key="1">
    <source>
        <dbReference type="SAM" id="Phobius"/>
    </source>
</evidence>
<evidence type="ECO:0000313" key="2">
    <source>
        <dbReference type="EMBL" id="AUV83103.1"/>
    </source>
</evidence>
<keyword evidence="3" id="KW-1185">Reference proteome</keyword>
<dbReference type="AlphaFoldDB" id="A0A2I8VME9"/>
<feature type="transmembrane region" description="Helical" evidence="1">
    <location>
        <begin position="155"/>
        <end position="177"/>
    </location>
</feature>
<dbReference type="OrthoDB" id="303844at2157"/>
<feature type="transmembrane region" description="Helical" evidence="1">
    <location>
        <begin position="189"/>
        <end position="215"/>
    </location>
</feature>
<dbReference type="KEGG" id="srub:C2R22_16820"/>
<dbReference type="EMBL" id="CP026309">
    <property type="protein sequence ID" value="AUV83103.1"/>
    <property type="molecule type" value="Genomic_DNA"/>
</dbReference>
<feature type="transmembrane region" description="Helical" evidence="1">
    <location>
        <begin position="132"/>
        <end position="149"/>
    </location>
</feature>
<keyword evidence="1" id="KW-1133">Transmembrane helix</keyword>